<dbReference type="Proteomes" id="UP000594638">
    <property type="component" value="Unassembled WGS sequence"/>
</dbReference>
<organism evidence="2 3">
    <name type="scientific">Olea europaea subsp. europaea</name>
    <dbReference type="NCBI Taxonomy" id="158383"/>
    <lineage>
        <taxon>Eukaryota</taxon>
        <taxon>Viridiplantae</taxon>
        <taxon>Streptophyta</taxon>
        <taxon>Embryophyta</taxon>
        <taxon>Tracheophyta</taxon>
        <taxon>Spermatophyta</taxon>
        <taxon>Magnoliopsida</taxon>
        <taxon>eudicotyledons</taxon>
        <taxon>Gunneridae</taxon>
        <taxon>Pentapetalae</taxon>
        <taxon>asterids</taxon>
        <taxon>lamiids</taxon>
        <taxon>Lamiales</taxon>
        <taxon>Oleaceae</taxon>
        <taxon>Oleeae</taxon>
        <taxon>Olea</taxon>
    </lineage>
</organism>
<gene>
    <name evidence="2" type="ORF">OLEA9_A075241</name>
</gene>
<reference evidence="2 3" key="1">
    <citation type="submission" date="2019-12" db="EMBL/GenBank/DDBJ databases">
        <authorList>
            <person name="Alioto T."/>
            <person name="Alioto T."/>
            <person name="Gomez Garrido J."/>
        </authorList>
    </citation>
    <scope>NUCLEOTIDE SEQUENCE [LARGE SCALE GENOMIC DNA]</scope>
</reference>
<feature type="region of interest" description="Disordered" evidence="1">
    <location>
        <begin position="70"/>
        <end position="99"/>
    </location>
</feature>
<comment type="caution">
    <text evidence="2">The sequence shown here is derived from an EMBL/GenBank/DDBJ whole genome shotgun (WGS) entry which is preliminary data.</text>
</comment>
<evidence type="ECO:0000313" key="3">
    <source>
        <dbReference type="Proteomes" id="UP000594638"/>
    </source>
</evidence>
<proteinExistence type="predicted"/>
<accession>A0A8S0TCZ8</accession>
<feature type="non-terminal residue" evidence="2">
    <location>
        <position position="99"/>
    </location>
</feature>
<sequence length="99" mass="10974">MLENAVAQIQSLGSSIIALKGDFEHLNARLGMELSKINERLEVSLALGRKELNERLQALTKMFKGMPLKSSVMKGEGSRMKSTDPMKEVTESEVVLPEK</sequence>
<dbReference type="AlphaFoldDB" id="A0A8S0TCZ8"/>
<dbReference type="EMBL" id="CACTIH010005904">
    <property type="protein sequence ID" value="CAA3002992.1"/>
    <property type="molecule type" value="Genomic_DNA"/>
</dbReference>
<name>A0A8S0TCZ8_OLEEU</name>
<feature type="compositionally biased region" description="Basic and acidic residues" evidence="1">
    <location>
        <begin position="76"/>
        <end position="99"/>
    </location>
</feature>
<protein>
    <submittedName>
        <fullName evidence="2">Uncharacterized protein</fullName>
    </submittedName>
</protein>
<evidence type="ECO:0000256" key="1">
    <source>
        <dbReference type="SAM" id="MobiDB-lite"/>
    </source>
</evidence>
<evidence type="ECO:0000313" key="2">
    <source>
        <dbReference type="EMBL" id="CAA3002992.1"/>
    </source>
</evidence>
<keyword evidence="3" id="KW-1185">Reference proteome</keyword>
<dbReference type="Gramene" id="OE9A075241T1">
    <property type="protein sequence ID" value="OE9A075241C1"/>
    <property type="gene ID" value="OE9A075241"/>
</dbReference>